<dbReference type="SUPFAM" id="SSF56235">
    <property type="entry name" value="N-terminal nucleophile aminohydrolases (Ntn hydrolases)"/>
    <property type="match status" value="1"/>
</dbReference>
<name>A0A7Y2ECH6_UNCEI</name>
<dbReference type="PANTHER" id="PTHR43881:SF1">
    <property type="entry name" value="GAMMA-GLUTAMYLTRANSPEPTIDASE (AFU_ORTHOLOGUE AFUA_4G13580)"/>
    <property type="match status" value="1"/>
</dbReference>
<dbReference type="AlphaFoldDB" id="A0A7Y2ECH6"/>
<dbReference type="InterPro" id="IPR029055">
    <property type="entry name" value="Ntn_hydrolases_N"/>
</dbReference>
<dbReference type="EMBL" id="JABDJR010000449">
    <property type="protein sequence ID" value="NNF07314.1"/>
    <property type="molecule type" value="Genomic_DNA"/>
</dbReference>
<dbReference type="Proteomes" id="UP000547674">
    <property type="component" value="Unassembled WGS sequence"/>
</dbReference>
<dbReference type="InterPro" id="IPR052896">
    <property type="entry name" value="GGT-like_enzyme"/>
</dbReference>
<dbReference type="GO" id="GO:0016740">
    <property type="term" value="F:transferase activity"/>
    <property type="evidence" value="ECO:0007669"/>
    <property type="project" value="UniProtKB-KW"/>
</dbReference>
<evidence type="ECO:0000313" key="1">
    <source>
        <dbReference type="EMBL" id="NNF07314.1"/>
    </source>
</evidence>
<proteinExistence type="predicted"/>
<reference evidence="1 2" key="1">
    <citation type="submission" date="2020-03" db="EMBL/GenBank/DDBJ databases">
        <title>Metabolic flexibility allows generalist bacteria to become dominant in a frequently disturbed ecosystem.</title>
        <authorList>
            <person name="Chen Y.-J."/>
            <person name="Leung P.M."/>
            <person name="Bay S.K."/>
            <person name="Hugenholtz P."/>
            <person name="Kessler A.J."/>
            <person name="Shelley G."/>
            <person name="Waite D.W."/>
            <person name="Cook P.L."/>
            <person name="Greening C."/>
        </authorList>
    </citation>
    <scope>NUCLEOTIDE SEQUENCE [LARGE SCALE GENOMIC DNA]</scope>
    <source>
        <strain evidence="1">SS_bin_28</strain>
    </source>
</reference>
<dbReference type="Pfam" id="PF01019">
    <property type="entry name" value="G_glu_transpept"/>
    <property type="match status" value="1"/>
</dbReference>
<protein>
    <submittedName>
        <fullName evidence="1">Gamma-glutamyltransferase family protein</fullName>
    </submittedName>
</protein>
<dbReference type="InterPro" id="IPR043137">
    <property type="entry name" value="GGT_ssub_C"/>
</dbReference>
<keyword evidence="1" id="KW-0808">Transferase</keyword>
<sequence>MEHFVGDGFAPSEYGSANRAVYGANGVCATSHPLAAEIGMSVLRHGGSAADAAVAMAASLTVLEPTSNGIGGDAFALVWAEGKLHGLNGSGRSGYATTLSALKAAGHDKVPSYGWWPVTVPGAPASWHDLQARFGRLSFAEVLAPAIHCAEDGAPVPPVVAHYWNRSAKKLLTFEGKEFEAWKSTFAPDGKTPRRGEIFHAPDHARTLHRLAQSDARDFYEGETAKAIVEFSETTGGRLTLEDFAAHTNDWVEPLSTAYRDTEVFELPPNGQGIVALEALGLLNHLPPAKHPLEEEGVHQCIEAIKMAFANADANVTDPDAMAIDAAELLEPEFLREGAAHIGDQAVERRPRLSPDGGTVYLAAVDRDGMMVSFIQSNFWGFGSGVVVPETGIALQNRGAGFSTDPNHPGVLGPGKRPFHTIIPGFLMRDGKPWGPFGVMGGHHQPQGHAQVVRALVDHGYDPQQALHLPRWHWKHGLSVQLEVPHGDPWGDTENALRERGHDITMKSDRGGFGRGQIILRQPNGVYVAGTDARADGIAIAY</sequence>
<dbReference type="PANTHER" id="PTHR43881">
    <property type="entry name" value="GAMMA-GLUTAMYLTRANSPEPTIDASE (AFU_ORTHOLOGUE AFUA_4G13580)"/>
    <property type="match status" value="1"/>
</dbReference>
<gene>
    <name evidence="1" type="ORF">HKN21_11185</name>
</gene>
<organism evidence="1 2">
    <name type="scientific">Eiseniibacteriota bacterium</name>
    <dbReference type="NCBI Taxonomy" id="2212470"/>
    <lineage>
        <taxon>Bacteria</taxon>
        <taxon>Candidatus Eiseniibacteriota</taxon>
    </lineage>
</organism>
<comment type="caution">
    <text evidence="1">The sequence shown here is derived from an EMBL/GenBank/DDBJ whole genome shotgun (WGS) entry which is preliminary data.</text>
</comment>
<dbReference type="InterPro" id="IPR043138">
    <property type="entry name" value="GGT_lsub"/>
</dbReference>
<evidence type="ECO:0000313" key="2">
    <source>
        <dbReference type="Proteomes" id="UP000547674"/>
    </source>
</evidence>
<dbReference type="PRINTS" id="PR01210">
    <property type="entry name" value="GGTRANSPTASE"/>
</dbReference>
<dbReference type="Gene3D" id="1.10.246.130">
    <property type="match status" value="1"/>
</dbReference>
<dbReference type="Gene3D" id="3.60.20.40">
    <property type="match status" value="1"/>
</dbReference>
<accession>A0A7Y2ECH6</accession>